<organism evidence="2 3">
    <name type="scientific">Moniliophthora roreri</name>
    <name type="common">Frosty pod rot fungus</name>
    <name type="synonym">Monilia roreri</name>
    <dbReference type="NCBI Taxonomy" id="221103"/>
    <lineage>
        <taxon>Eukaryota</taxon>
        <taxon>Fungi</taxon>
        <taxon>Dikarya</taxon>
        <taxon>Basidiomycota</taxon>
        <taxon>Agaricomycotina</taxon>
        <taxon>Agaricomycetes</taxon>
        <taxon>Agaricomycetidae</taxon>
        <taxon>Agaricales</taxon>
        <taxon>Marasmiineae</taxon>
        <taxon>Marasmiaceae</taxon>
        <taxon>Moniliophthora</taxon>
    </lineage>
</organism>
<dbReference type="EMBL" id="LATX01001545">
    <property type="protein sequence ID" value="KTB40827.1"/>
    <property type="molecule type" value="Genomic_DNA"/>
</dbReference>
<keyword evidence="1" id="KW-1133">Transmembrane helix</keyword>
<sequence length="35" mass="3940">MLSLVIFMGNGWIDILGFTVAELVFLIFFAAVDIY</sequence>
<keyword evidence="1" id="KW-0812">Transmembrane</keyword>
<name>A0A0W0FWU6_MONRR</name>
<proteinExistence type="predicted"/>
<dbReference type="AlphaFoldDB" id="A0A0W0FWU6"/>
<dbReference type="Proteomes" id="UP000054988">
    <property type="component" value="Unassembled WGS sequence"/>
</dbReference>
<evidence type="ECO:0000313" key="3">
    <source>
        <dbReference type="Proteomes" id="UP000054988"/>
    </source>
</evidence>
<evidence type="ECO:0000313" key="2">
    <source>
        <dbReference type="EMBL" id="KTB40827.1"/>
    </source>
</evidence>
<keyword evidence="1" id="KW-0472">Membrane</keyword>
<accession>A0A0W0FWU6</accession>
<comment type="caution">
    <text evidence="2">The sequence shown here is derived from an EMBL/GenBank/DDBJ whole genome shotgun (WGS) entry which is preliminary data.</text>
</comment>
<reference evidence="2 3" key="1">
    <citation type="submission" date="2015-12" db="EMBL/GenBank/DDBJ databases">
        <title>Draft genome sequence of Moniliophthora roreri, the causal agent of frosty pod rot of cacao.</title>
        <authorList>
            <person name="Aime M.C."/>
            <person name="Diaz-Valderrama J.R."/>
            <person name="Kijpornyongpan T."/>
            <person name="Phillips-Mora W."/>
        </authorList>
    </citation>
    <scope>NUCLEOTIDE SEQUENCE [LARGE SCALE GENOMIC DNA]</scope>
    <source>
        <strain evidence="2 3">MCA 2952</strain>
    </source>
</reference>
<feature type="transmembrane region" description="Helical" evidence="1">
    <location>
        <begin position="12"/>
        <end position="32"/>
    </location>
</feature>
<evidence type="ECO:0000256" key="1">
    <source>
        <dbReference type="SAM" id="Phobius"/>
    </source>
</evidence>
<gene>
    <name evidence="2" type="ORF">WG66_6592</name>
</gene>
<protein>
    <submittedName>
        <fullName evidence="2">Uncharacterized protein</fullName>
    </submittedName>
</protein>